<feature type="domain" description="Response regulatory" evidence="7">
    <location>
        <begin position="3"/>
        <end position="119"/>
    </location>
</feature>
<dbReference type="OrthoDB" id="9797341at2"/>
<dbReference type="PROSITE" id="PS50110">
    <property type="entry name" value="RESPONSE_REGULATORY"/>
    <property type="match status" value="1"/>
</dbReference>
<sequence>MIKLLVYEDNPQLREGLTMLINGSDGFEVLASFKNCNNVLSEIQEYKPDVILMDIDMPGTNGIAGLKQIRLVNNEVKILMLTVFDDNKNVFEAISNGANGYVLKKTPPAKLLEYIQEAQSGGAPMTSSIATQVLKMFSTIHADKGEQYNLSEREKEVLALLVNGYSYKMISAEMYIAIDTVRSHIKKIYEKLHVNSKSEAVAKAFKDKIV</sequence>
<dbReference type="AlphaFoldDB" id="A0A512BCB0"/>
<dbReference type="PRINTS" id="PR00038">
    <property type="entry name" value="HTHLUXR"/>
</dbReference>
<evidence type="ECO:0000256" key="5">
    <source>
        <dbReference type="PROSITE-ProRule" id="PRU00169"/>
    </source>
</evidence>
<evidence type="ECO:0000256" key="3">
    <source>
        <dbReference type="ARBA" id="ARBA00023125"/>
    </source>
</evidence>
<dbReference type="SUPFAM" id="SSF52172">
    <property type="entry name" value="CheY-like"/>
    <property type="match status" value="1"/>
</dbReference>
<evidence type="ECO:0000256" key="4">
    <source>
        <dbReference type="ARBA" id="ARBA00023163"/>
    </source>
</evidence>
<keyword evidence="2" id="KW-0805">Transcription regulation</keyword>
<evidence type="ECO:0000256" key="2">
    <source>
        <dbReference type="ARBA" id="ARBA00023015"/>
    </source>
</evidence>
<evidence type="ECO:0000259" key="7">
    <source>
        <dbReference type="PROSITE" id="PS50110"/>
    </source>
</evidence>
<comment type="caution">
    <text evidence="8">The sequence shown here is derived from an EMBL/GenBank/DDBJ whole genome shotgun (WGS) entry which is preliminary data.</text>
</comment>
<dbReference type="SUPFAM" id="SSF46894">
    <property type="entry name" value="C-terminal effector domain of the bipartite response regulators"/>
    <property type="match status" value="1"/>
</dbReference>
<feature type="modified residue" description="4-aspartylphosphate" evidence="5">
    <location>
        <position position="54"/>
    </location>
</feature>
<organism evidence="8 9">
    <name type="scientific">Segetibacter aerophilus</name>
    <dbReference type="NCBI Taxonomy" id="670293"/>
    <lineage>
        <taxon>Bacteria</taxon>
        <taxon>Pseudomonadati</taxon>
        <taxon>Bacteroidota</taxon>
        <taxon>Chitinophagia</taxon>
        <taxon>Chitinophagales</taxon>
        <taxon>Chitinophagaceae</taxon>
        <taxon>Segetibacter</taxon>
    </lineage>
</organism>
<keyword evidence="9" id="KW-1185">Reference proteome</keyword>
<keyword evidence="1 5" id="KW-0597">Phosphoprotein</keyword>
<dbReference type="SMART" id="SM00448">
    <property type="entry name" value="REC"/>
    <property type="match status" value="1"/>
</dbReference>
<name>A0A512BCB0_9BACT</name>
<feature type="domain" description="HTH luxR-type" evidence="6">
    <location>
        <begin position="143"/>
        <end position="208"/>
    </location>
</feature>
<evidence type="ECO:0000313" key="9">
    <source>
        <dbReference type="Proteomes" id="UP000321513"/>
    </source>
</evidence>
<dbReference type="EMBL" id="BJYT01000007">
    <property type="protein sequence ID" value="GEO09592.1"/>
    <property type="molecule type" value="Genomic_DNA"/>
</dbReference>
<keyword evidence="3 8" id="KW-0238">DNA-binding</keyword>
<gene>
    <name evidence="8" type="ORF">SAE01_20880</name>
</gene>
<dbReference type="CDD" id="cd17535">
    <property type="entry name" value="REC_NarL-like"/>
    <property type="match status" value="1"/>
</dbReference>
<accession>A0A512BCB0</accession>
<evidence type="ECO:0000256" key="1">
    <source>
        <dbReference type="ARBA" id="ARBA00022553"/>
    </source>
</evidence>
<evidence type="ECO:0000313" key="8">
    <source>
        <dbReference type="EMBL" id="GEO09592.1"/>
    </source>
</evidence>
<dbReference type="InterPro" id="IPR016032">
    <property type="entry name" value="Sig_transdc_resp-reg_C-effctor"/>
</dbReference>
<dbReference type="CDD" id="cd06170">
    <property type="entry name" value="LuxR_C_like"/>
    <property type="match status" value="1"/>
</dbReference>
<dbReference type="SMART" id="SM00421">
    <property type="entry name" value="HTH_LUXR"/>
    <property type="match status" value="1"/>
</dbReference>
<evidence type="ECO:0000259" key="6">
    <source>
        <dbReference type="PROSITE" id="PS50043"/>
    </source>
</evidence>
<dbReference type="PANTHER" id="PTHR43214">
    <property type="entry name" value="TWO-COMPONENT RESPONSE REGULATOR"/>
    <property type="match status" value="1"/>
</dbReference>
<dbReference type="Proteomes" id="UP000321513">
    <property type="component" value="Unassembled WGS sequence"/>
</dbReference>
<dbReference type="InterPro" id="IPR039420">
    <property type="entry name" value="WalR-like"/>
</dbReference>
<dbReference type="Gene3D" id="3.40.50.2300">
    <property type="match status" value="1"/>
</dbReference>
<proteinExistence type="predicted"/>
<reference evidence="8 9" key="1">
    <citation type="submission" date="2019-07" db="EMBL/GenBank/DDBJ databases">
        <title>Whole genome shotgun sequence of Segetibacter aerophilus NBRC 106135.</title>
        <authorList>
            <person name="Hosoyama A."/>
            <person name="Uohara A."/>
            <person name="Ohji S."/>
            <person name="Ichikawa N."/>
        </authorList>
    </citation>
    <scope>NUCLEOTIDE SEQUENCE [LARGE SCALE GENOMIC DNA]</scope>
    <source>
        <strain evidence="8 9">NBRC 106135</strain>
    </source>
</reference>
<dbReference type="GO" id="GO:0003677">
    <property type="term" value="F:DNA binding"/>
    <property type="evidence" value="ECO:0007669"/>
    <property type="project" value="UniProtKB-KW"/>
</dbReference>
<dbReference type="GO" id="GO:0000160">
    <property type="term" value="P:phosphorelay signal transduction system"/>
    <property type="evidence" value="ECO:0007669"/>
    <property type="project" value="InterPro"/>
</dbReference>
<protein>
    <submittedName>
        <fullName evidence="8">DNA-binding response regulator</fullName>
    </submittedName>
</protein>
<dbReference type="InterPro" id="IPR011006">
    <property type="entry name" value="CheY-like_superfamily"/>
</dbReference>
<dbReference type="GO" id="GO:0006355">
    <property type="term" value="P:regulation of DNA-templated transcription"/>
    <property type="evidence" value="ECO:0007669"/>
    <property type="project" value="InterPro"/>
</dbReference>
<dbReference type="InterPro" id="IPR058245">
    <property type="entry name" value="NreC/VraR/RcsB-like_REC"/>
</dbReference>
<dbReference type="InterPro" id="IPR001789">
    <property type="entry name" value="Sig_transdc_resp-reg_receiver"/>
</dbReference>
<dbReference type="PROSITE" id="PS50043">
    <property type="entry name" value="HTH_LUXR_2"/>
    <property type="match status" value="1"/>
</dbReference>
<dbReference type="InterPro" id="IPR000792">
    <property type="entry name" value="Tscrpt_reg_LuxR_C"/>
</dbReference>
<keyword evidence="4" id="KW-0804">Transcription</keyword>
<dbReference type="Pfam" id="PF00072">
    <property type="entry name" value="Response_reg"/>
    <property type="match status" value="1"/>
</dbReference>
<dbReference type="Pfam" id="PF00196">
    <property type="entry name" value="GerE"/>
    <property type="match status" value="1"/>
</dbReference>
<dbReference type="RefSeq" id="WP_147203716.1">
    <property type="nucleotide sequence ID" value="NZ_BJYT01000007.1"/>
</dbReference>
<dbReference type="PANTHER" id="PTHR43214:SF24">
    <property type="entry name" value="TRANSCRIPTIONAL REGULATORY PROTEIN NARL-RELATED"/>
    <property type="match status" value="1"/>
</dbReference>